<dbReference type="InterPro" id="IPR009056">
    <property type="entry name" value="Cyt_c-like_dom"/>
</dbReference>
<evidence type="ECO:0000256" key="4">
    <source>
        <dbReference type="PROSITE-ProRule" id="PRU00433"/>
    </source>
</evidence>
<keyword evidence="2 4" id="KW-0479">Metal-binding</keyword>
<dbReference type="Proteomes" id="UP001302719">
    <property type="component" value="Chromosome"/>
</dbReference>
<dbReference type="Gene3D" id="1.10.760.10">
    <property type="entry name" value="Cytochrome c-like domain"/>
    <property type="match status" value="1"/>
</dbReference>
<dbReference type="Pfam" id="PF00034">
    <property type="entry name" value="Cytochrom_C"/>
    <property type="match status" value="1"/>
</dbReference>
<reference evidence="6 7" key="1">
    <citation type="submission" date="2023-01" db="EMBL/GenBank/DDBJ databases">
        <title>Cultivation and genomic characterization of new, ubiquitous marine nitrite-oxidizing bacteria from the Nitrospirales.</title>
        <authorList>
            <person name="Mueller A.J."/>
            <person name="Daebeler A."/>
            <person name="Herbold C.W."/>
            <person name="Kirkegaard R.H."/>
            <person name="Daims H."/>
        </authorList>
    </citation>
    <scope>NUCLEOTIDE SEQUENCE [LARGE SCALE GENOMIC DNA]</scope>
    <source>
        <strain evidence="6 7">VA</strain>
    </source>
</reference>
<dbReference type="PROSITE" id="PS51007">
    <property type="entry name" value="CYTC"/>
    <property type="match status" value="1"/>
</dbReference>
<organism evidence="6 7">
    <name type="scientific">Candidatus Nitrospira allomarina</name>
    <dbReference type="NCBI Taxonomy" id="3020900"/>
    <lineage>
        <taxon>Bacteria</taxon>
        <taxon>Pseudomonadati</taxon>
        <taxon>Nitrospirota</taxon>
        <taxon>Nitrospiria</taxon>
        <taxon>Nitrospirales</taxon>
        <taxon>Nitrospiraceae</taxon>
        <taxon>Nitrospira</taxon>
    </lineage>
</organism>
<proteinExistence type="predicted"/>
<keyword evidence="7" id="KW-1185">Reference proteome</keyword>
<feature type="domain" description="Cytochrome c" evidence="5">
    <location>
        <begin position="64"/>
        <end position="164"/>
    </location>
</feature>
<evidence type="ECO:0000256" key="2">
    <source>
        <dbReference type="ARBA" id="ARBA00022723"/>
    </source>
</evidence>
<protein>
    <submittedName>
        <fullName evidence="6">Cytochrome c</fullName>
    </submittedName>
</protein>
<accession>A0AA96GLD2</accession>
<dbReference type="KEGG" id="nall:PP769_07980"/>
<evidence type="ECO:0000313" key="7">
    <source>
        <dbReference type="Proteomes" id="UP001302719"/>
    </source>
</evidence>
<evidence type="ECO:0000313" key="6">
    <source>
        <dbReference type="EMBL" id="WNM59681.1"/>
    </source>
</evidence>
<evidence type="ECO:0000256" key="1">
    <source>
        <dbReference type="ARBA" id="ARBA00022617"/>
    </source>
</evidence>
<dbReference type="AlphaFoldDB" id="A0AA96GLD2"/>
<dbReference type="GO" id="GO:0046872">
    <property type="term" value="F:metal ion binding"/>
    <property type="evidence" value="ECO:0007669"/>
    <property type="project" value="UniProtKB-KW"/>
</dbReference>
<keyword evidence="1 4" id="KW-0349">Heme</keyword>
<dbReference type="GO" id="GO:0009055">
    <property type="term" value="F:electron transfer activity"/>
    <property type="evidence" value="ECO:0007669"/>
    <property type="project" value="InterPro"/>
</dbReference>
<name>A0AA96GLD2_9BACT</name>
<dbReference type="SUPFAM" id="SSF46626">
    <property type="entry name" value="Cytochrome c"/>
    <property type="match status" value="1"/>
</dbReference>
<dbReference type="GO" id="GO:0020037">
    <property type="term" value="F:heme binding"/>
    <property type="evidence" value="ECO:0007669"/>
    <property type="project" value="InterPro"/>
</dbReference>
<sequence>MNHYLLILGSSFFLSIIHTPIAWSVNPAGYGSAGGEFNIKISRVPSNEIAKAKSAQPPIEPTSEILAEGKEIFLGRGGCISCHGAEGKGDGPAAKNLPIQPRNFTNPKFNTYRTPGEMMWVLKNGSLGQTGRVPGTGMLPVVQPNGFISEEDGWKVLLYERSLGEQQP</sequence>
<evidence type="ECO:0000256" key="3">
    <source>
        <dbReference type="ARBA" id="ARBA00023004"/>
    </source>
</evidence>
<evidence type="ECO:0000259" key="5">
    <source>
        <dbReference type="PROSITE" id="PS51007"/>
    </source>
</evidence>
<dbReference type="InterPro" id="IPR036909">
    <property type="entry name" value="Cyt_c-like_dom_sf"/>
</dbReference>
<keyword evidence="3 4" id="KW-0408">Iron</keyword>
<gene>
    <name evidence="6" type="ORF">PP769_07980</name>
</gene>
<dbReference type="RefSeq" id="WP_312646486.1">
    <property type="nucleotide sequence ID" value="NZ_CP116967.1"/>
</dbReference>
<dbReference type="EMBL" id="CP116967">
    <property type="protein sequence ID" value="WNM59681.1"/>
    <property type="molecule type" value="Genomic_DNA"/>
</dbReference>